<feature type="signal peptide" evidence="3">
    <location>
        <begin position="1"/>
        <end position="16"/>
    </location>
</feature>
<name>A0AAD7XPU2_9STRA</name>
<dbReference type="Proteomes" id="UP001230188">
    <property type="component" value="Unassembled WGS sequence"/>
</dbReference>
<evidence type="ECO:0000256" key="2">
    <source>
        <dbReference type="ARBA" id="ARBA00022801"/>
    </source>
</evidence>
<dbReference type="InterPro" id="IPR029052">
    <property type="entry name" value="Metallo-depent_PP-like"/>
</dbReference>
<evidence type="ECO:0000313" key="6">
    <source>
        <dbReference type="Proteomes" id="UP001230188"/>
    </source>
</evidence>
<accession>A0AAD7XPU2</accession>
<feature type="domain" description="Calcineurin-like phosphoesterase" evidence="4">
    <location>
        <begin position="19"/>
        <end position="177"/>
    </location>
</feature>
<evidence type="ECO:0000259" key="4">
    <source>
        <dbReference type="Pfam" id="PF00149"/>
    </source>
</evidence>
<gene>
    <name evidence="5" type="ORF">CTAYLR_001798</name>
</gene>
<dbReference type="PANTHER" id="PTHR10161:SF14">
    <property type="entry name" value="TARTRATE-RESISTANT ACID PHOSPHATASE TYPE 5"/>
    <property type="match status" value="1"/>
</dbReference>
<keyword evidence="2" id="KW-0378">Hydrolase</keyword>
<dbReference type="Gene3D" id="3.60.21.10">
    <property type="match status" value="2"/>
</dbReference>
<dbReference type="InterPro" id="IPR051558">
    <property type="entry name" value="Metallophosphoesterase_PAP"/>
</dbReference>
<dbReference type="Pfam" id="PF00149">
    <property type="entry name" value="Metallophos"/>
    <property type="match status" value="1"/>
</dbReference>
<dbReference type="PANTHER" id="PTHR10161">
    <property type="entry name" value="TARTRATE-RESISTANT ACID PHOSPHATASE TYPE 5"/>
    <property type="match status" value="1"/>
</dbReference>
<evidence type="ECO:0000256" key="3">
    <source>
        <dbReference type="SAM" id="SignalP"/>
    </source>
</evidence>
<comment type="caution">
    <text evidence="5">The sequence shown here is derived from an EMBL/GenBank/DDBJ whole genome shotgun (WGS) entry which is preliminary data.</text>
</comment>
<reference evidence="5" key="1">
    <citation type="submission" date="2023-01" db="EMBL/GenBank/DDBJ databases">
        <title>Metagenome sequencing of chrysophaentin producing Chrysophaeum taylorii.</title>
        <authorList>
            <person name="Davison J."/>
            <person name="Bewley C."/>
        </authorList>
    </citation>
    <scope>NUCLEOTIDE SEQUENCE</scope>
    <source>
        <strain evidence="5">NIES-1699</strain>
    </source>
</reference>
<evidence type="ECO:0000313" key="5">
    <source>
        <dbReference type="EMBL" id="KAJ8604122.1"/>
    </source>
</evidence>
<feature type="chain" id="PRO_5041952297" description="Calcineurin-like phosphoesterase domain-containing protein" evidence="3">
    <location>
        <begin position="17"/>
        <end position="284"/>
    </location>
</feature>
<dbReference type="EMBL" id="JAQMWT010000340">
    <property type="protein sequence ID" value="KAJ8604122.1"/>
    <property type="molecule type" value="Genomic_DNA"/>
</dbReference>
<proteinExistence type="predicted"/>
<keyword evidence="1 3" id="KW-0732">Signal</keyword>
<organism evidence="5 6">
    <name type="scientific">Chrysophaeum taylorii</name>
    <dbReference type="NCBI Taxonomy" id="2483200"/>
    <lineage>
        <taxon>Eukaryota</taxon>
        <taxon>Sar</taxon>
        <taxon>Stramenopiles</taxon>
        <taxon>Ochrophyta</taxon>
        <taxon>Pelagophyceae</taxon>
        <taxon>Pelagomonadales</taxon>
        <taxon>Pelagomonadaceae</taxon>
        <taxon>Chrysophaeum</taxon>
    </lineage>
</organism>
<dbReference type="AlphaFoldDB" id="A0AAD7XPU2"/>
<dbReference type="SUPFAM" id="SSF56300">
    <property type="entry name" value="Metallo-dependent phosphatases"/>
    <property type="match status" value="1"/>
</dbReference>
<dbReference type="GO" id="GO:0016787">
    <property type="term" value="F:hydrolase activity"/>
    <property type="evidence" value="ECO:0007669"/>
    <property type="project" value="UniProtKB-KW"/>
</dbReference>
<sequence>MQLALCVLGGAVSAAAEYTFLAVGDWGNDNSGQYADAKGMETVAEEINAAFVLLLGDNFYADGIQGTDKSSRFETTFEDVYNGTALEAIDYYVIAGNHDWKGNWMQPPGARDAGLALEQWEWLSATLNASTADYLWVGGHYPVWSACSHGPTFELVETLRPQLEAVGAHYMSGHDHCLGHIDDGTGVQYIVAGNGMECCYDPTNADKNPDESIKFFAAGPGGSTYEPMPFTLKSGFASFHVTSDNMRVDLHAHNGTVLYSTPNITPRSAAQKAKIADPAASALA</sequence>
<evidence type="ECO:0000256" key="1">
    <source>
        <dbReference type="ARBA" id="ARBA00022729"/>
    </source>
</evidence>
<keyword evidence="6" id="KW-1185">Reference proteome</keyword>
<protein>
    <recommendedName>
        <fullName evidence="4">Calcineurin-like phosphoesterase domain-containing protein</fullName>
    </recommendedName>
</protein>
<dbReference type="InterPro" id="IPR004843">
    <property type="entry name" value="Calcineurin-like_PHP"/>
</dbReference>